<dbReference type="GO" id="GO:0016740">
    <property type="term" value="F:transferase activity"/>
    <property type="evidence" value="ECO:0007669"/>
    <property type="project" value="UniProtKB-KW"/>
</dbReference>
<dbReference type="Pfam" id="PF02515">
    <property type="entry name" value="CoA_transf_3"/>
    <property type="match status" value="1"/>
</dbReference>
<dbReference type="InterPro" id="IPR050509">
    <property type="entry name" value="CoA-transferase_III"/>
</dbReference>
<dbReference type="EMBL" id="CP022579">
    <property type="protein sequence ID" value="QEL64186.1"/>
    <property type="molecule type" value="Genomic_DNA"/>
</dbReference>
<dbReference type="PANTHER" id="PTHR48228">
    <property type="entry name" value="SUCCINYL-COA--D-CITRAMALATE COA-TRANSFERASE"/>
    <property type="match status" value="1"/>
</dbReference>
<dbReference type="InterPro" id="IPR003673">
    <property type="entry name" value="CoA-Trfase_fam_III"/>
</dbReference>
<evidence type="ECO:0000256" key="1">
    <source>
        <dbReference type="ARBA" id="ARBA00022679"/>
    </source>
</evidence>
<accession>A0A5C1E5H9</accession>
<dbReference type="InterPro" id="IPR023606">
    <property type="entry name" value="CoA-Trfase_III_dom_1_sf"/>
</dbReference>
<keyword evidence="3" id="KW-1185">Reference proteome</keyword>
<dbReference type="InterPro" id="IPR044855">
    <property type="entry name" value="CoA-Trfase_III_dom3_sf"/>
</dbReference>
<dbReference type="Gene3D" id="3.40.50.10540">
    <property type="entry name" value="Crotonobetainyl-coa:carnitine coa-transferase, domain 1"/>
    <property type="match status" value="1"/>
</dbReference>
<dbReference type="KEGG" id="otr:OTERR_07100"/>
<dbReference type="PANTHER" id="PTHR48228:SF6">
    <property type="entry name" value="L-CARNITINE COA-TRANSFERASE"/>
    <property type="match status" value="1"/>
</dbReference>
<proteinExistence type="predicted"/>
<name>A0A5C1E5H9_9RHOO</name>
<sequence length="416" mass="44076">MTTASSGPAAAAESPAAADLTPRPLDGVKVLELGTLIAGPFCSRILADFGAEVVKVESPDGGDPLRRWRQLYQGTSLWWYVQSRNKQSVTVNLKHPEGAAIVRQLAREADIVVENFRPGVLEKLGLGWEALRAENPGLVMVRLSGFGQTGPNRDQPGFGAIGESMGGLRYVTGFEDRPPVRTGISIGDALASLWGAIGALMALRHKEVGGGAGQVVDVALYEAVFAMMESLVPEFDVFGFVRERSGNIMKGITPSNTHTTRDGRHITIGANGDAIFGRLMRAIGRPDLADDPALADNAGRDARRDELYAVIDAWAAAHDHDAVLATLADAEVPASRVYSVADMFADPQFLARGMLQAATLPDGKPFTIPGVVPTLTATPGRTDWLGPTLGEHTDAVLGRLGFTPADIARLRAAGAI</sequence>
<evidence type="ECO:0000313" key="2">
    <source>
        <dbReference type="EMBL" id="QEL64186.1"/>
    </source>
</evidence>
<organism evidence="2 3">
    <name type="scientific">Oryzomicrobium terrae</name>
    <dbReference type="NCBI Taxonomy" id="1735038"/>
    <lineage>
        <taxon>Bacteria</taxon>
        <taxon>Pseudomonadati</taxon>
        <taxon>Pseudomonadota</taxon>
        <taxon>Betaproteobacteria</taxon>
        <taxon>Rhodocyclales</taxon>
        <taxon>Rhodocyclaceae</taxon>
        <taxon>Oryzomicrobium</taxon>
    </lineage>
</organism>
<dbReference type="Proteomes" id="UP000323671">
    <property type="component" value="Chromosome"/>
</dbReference>
<protein>
    <submittedName>
        <fullName evidence="2">Formyl-CoA transferase</fullName>
    </submittedName>
</protein>
<dbReference type="Gene3D" id="3.30.1540.10">
    <property type="entry name" value="formyl-coa transferase, domain 3"/>
    <property type="match status" value="1"/>
</dbReference>
<dbReference type="AlphaFoldDB" id="A0A5C1E5H9"/>
<dbReference type="SUPFAM" id="SSF89796">
    <property type="entry name" value="CoA-transferase family III (CaiB/BaiF)"/>
    <property type="match status" value="1"/>
</dbReference>
<keyword evidence="1 2" id="KW-0808">Transferase</keyword>
<gene>
    <name evidence="2" type="primary">frc</name>
    <name evidence="2" type="ORF">OTERR_07100</name>
</gene>
<evidence type="ECO:0000313" key="3">
    <source>
        <dbReference type="Proteomes" id="UP000323671"/>
    </source>
</evidence>
<reference evidence="2 3" key="1">
    <citation type="submission" date="2017-07" db="EMBL/GenBank/DDBJ databases">
        <title>Complete genome sequence of Oryzomicrobium terrae TPP412.</title>
        <authorList>
            <person name="Chiu L.-W."/>
            <person name="Lo K.-J."/>
            <person name="Tsai Y.-M."/>
            <person name="Lin S.-S."/>
            <person name="Kuo C.-H."/>
            <person name="Liu C.-T."/>
        </authorList>
    </citation>
    <scope>NUCLEOTIDE SEQUENCE [LARGE SCALE GENOMIC DNA]</scope>
    <source>
        <strain evidence="2 3">TPP412</strain>
    </source>
</reference>